<evidence type="ECO:0000313" key="7">
    <source>
        <dbReference type="Proteomes" id="UP001226160"/>
    </source>
</evidence>
<comment type="similarity">
    <text evidence="2">Belongs to the bacterial solute-binding protein 8 family.</text>
</comment>
<keyword evidence="4" id="KW-0732">Signal</keyword>
<dbReference type="Proteomes" id="UP001226160">
    <property type="component" value="Unassembled WGS sequence"/>
</dbReference>
<proteinExistence type="inferred from homology"/>
<accession>A0AAP4BVJ4</accession>
<keyword evidence="3" id="KW-0813">Transport</keyword>
<dbReference type="EMBL" id="JASNVP010000013">
    <property type="protein sequence ID" value="MDK4326997.1"/>
    <property type="molecule type" value="Genomic_DNA"/>
</dbReference>
<dbReference type="RefSeq" id="WP_147579130.1">
    <property type="nucleotide sequence ID" value="NZ_CABIYR010000006.1"/>
</dbReference>
<dbReference type="GO" id="GO:0030288">
    <property type="term" value="C:outer membrane-bounded periplasmic space"/>
    <property type="evidence" value="ECO:0007669"/>
    <property type="project" value="TreeGrafter"/>
</dbReference>
<dbReference type="PROSITE" id="PS50983">
    <property type="entry name" value="FE_B12_PBP"/>
    <property type="match status" value="1"/>
</dbReference>
<dbReference type="InterPro" id="IPR002491">
    <property type="entry name" value="ABC_transptr_periplasmic_BD"/>
</dbReference>
<organism evidence="6 7">
    <name type="scientific">Corynebacterium propinquum</name>
    <dbReference type="NCBI Taxonomy" id="43769"/>
    <lineage>
        <taxon>Bacteria</taxon>
        <taxon>Bacillati</taxon>
        <taxon>Actinomycetota</taxon>
        <taxon>Actinomycetes</taxon>
        <taxon>Mycobacteriales</taxon>
        <taxon>Corynebacteriaceae</taxon>
        <taxon>Corynebacterium</taxon>
    </lineage>
</organism>
<dbReference type="InterPro" id="IPR051313">
    <property type="entry name" value="Bact_iron-sidero_bind"/>
</dbReference>
<dbReference type="AlphaFoldDB" id="A0AAP4BVJ4"/>
<protein>
    <submittedName>
        <fullName evidence="6">Iron-siderophore ABC transporter substrate-binding protein</fullName>
    </submittedName>
</protein>
<feature type="domain" description="Fe/B12 periplasmic-binding" evidence="5">
    <location>
        <begin position="73"/>
        <end position="352"/>
    </location>
</feature>
<dbReference type="SUPFAM" id="SSF53807">
    <property type="entry name" value="Helical backbone' metal receptor"/>
    <property type="match status" value="1"/>
</dbReference>
<sequence>MSSFVPHSVLHASNRRGLIARLAAIISSLTLVFGLAACAENGESNDAADNNSGETRTIEHALGVAEIEGTPERVVTLGQGSTETTLALGVVPIAVESYEWGADESGYLPWVNEELEEMGVKDDEKPELITGAEELSAEEIAALEPDLILAPWSGLTQEQYDQISEIAPTVAYEEEPWVITWEEQINTVAEALGKGDQAQDLIDGINQQFDDAKEESYGEHTFSFIYNSGVGNYGIFLPTEQRVQFVSKLGLQVDPAVEEFRDSVVAGTDSATVSAENLDKLNDSDLIFTFYSDEASRKELHQDPAYSSIAAIAQGAEVAPTDQSFVTGSSMINPLTVPWAIERYKEQIDDALAKAQQ</sequence>
<dbReference type="PANTHER" id="PTHR30532">
    <property type="entry name" value="IRON III DICITRATE-BINDING PERIPLASMIC PROTEIN"/>
    <property type="match status" value="1"/>
</dbReference>
<dbReference type="Gene3D" id="3.40.50.1980">
    <property type="entry name" value="Nitrogenase molybdenum iron protein domain"/>
    <property type="match status" value="2"/>
</dbReference>
<evidence type="ECO:0000259" key="5">
    <source>
        <dbReference type="PROSITE" id="PS50983"/>
    </source>
</evidence>
<evidence type="ECO:0000256" key="2">
    <source>
        <dbReference type="ARBA" id="ARBA00008814"/>
    </source>
</evidence>
<reference evidence="6" key="1">
    <citation type="submission" date="2023-05" db="EMBL/GenBank/DDBJ databases">
        <title>Metabolic capabilities are highly conserved among human nasal-associated Corynebacterium species in pangenomic analyses.</title>
        <authorList>
            <person name="Tran T.H."/>
            <person name="Roberts A.Q."/>
            <person name="Escapa I.F."/>
            <person name="Gao W."/>
            <person name="Conlan S."/>
            <person name="Kong H."/>
            <person name="Segre J.A."/>
            <person name="Kelly M.S."/>
            <person name="Lemon K.P."/>
        </authorList>
    </citation>
    <scope>NUCLEOTIDE SEQUENCE</scope>
    <source>
        <strain evidence="6">KPL2654</strain>
    </source>
</reference>
<evidence type="ECO:0000256" key="4">
    <source>
        <dbReference type="ARBA" id="ARBA00022729"/>
    </source>
</evidence>
<dbReference type="Pfam" id="PF01497">
    <property type="entry name" value="Peripla_BP_2"/>
    <property type="match status" value="1"/>
</dbReference>
<name>A0AAP4BVJ4_9CORY</name>
<comment type="caution">
    <text evidence="6">The sequence shown here is derived from an EMBL/GenBank/DDBJ whole genome shotgun (WGS) entry which is preliminary data.</text>
</comment>
<dbReference type="PANTHER" id="PTHR30532:SF1">
    <property type="entry name" value="IRON(3+)-HYDROXAMATE-BINDING PROTEIN FHUD"/>
    <property type="match status" value="1"/>
</dbReference>
<evidence type="ECO:0000256" key="1">
    <source>
        <dbReference type="ARBA" id="ARBA00004196"/>
    </source>
</evidence>
<dbReference type="CDD" id="cd01146">
    <property type="entry name" value="FhuD"/>
    <property type="match status" value="1"/>
</dbReference>
<dbReference type="GO" id="GO:1901678">
    <property type="term" value="P:iron coordination entity transport"/>
    <property type="evidence" value="ECO:0007669"/>
    <property type="project" value="UniProtKB-ARBA"/>
</dbReference>
<evidence type="ECO:0000256" key="3">
    <source>
        <dbReference type="ARBA" id="ARBA00022448"/>
    </source>
</evidence>
<evidence type="ECO:0000313" key="6">
    <source>
        <dbReference type="EMBL" id="MDK4326997.1"/>
    </source>
</evidence>
<gene>
    <name evidence="6" type="ORF">QPX54_10850</name>
</gene>
<comment type="subcellular location">
    <subcellularLocation>
        <location evidence="1">Cell envelope</location>
    </subcellularLocation>
</comment>